<feature type="chain" id="PRO_5024286818" evidence="7">
    <location>
        <begin position="23"/>
        <end position="263"/>
    </location>
</feature>
<dbReference type="GO" id="GO:0006308">
    <property type="term" value="P:DNA catabolic process"/>
    <property type="evidence" value="ECO:0007669"/>
    <property type="project" value="InterPro"/>
</dbReference>
<dbReference type="Proteomes" id="UP000292424">
    <property type="component" value="Chromosome"/>
</dbReference>
<keyword evidence="3" id="KW-0255">Endonuclease</keyword>
<dbReference type="GO" id="GO:0016788">
    <property type="term" value="F:hydrolase activity, acting on ester bonds"/>
    <property type="evidence" value="ECO:0007669"/>
    <property type="project" value="InterPro"/>
</dbReference>
<organism evidence="8 9">
    <name type="scientific">Rhizosphaericola mali</name>
    <dbReference type="NCBI Taxonomy" id="2545455"/>
    <lineage>
        <taxon>Bacteria</taxon>
        <taxon>Pseudomonadati</taxon>
        <taxon>Bacteroidota</taxon>
        <taxon>Chitinophagia</taxon>
        <taxon>Chitinophagales</taxon>
        <taxon>Chitinophagaceae</taxon>
        <taxon>Rhizosphaericola</taxon>
    </lineage>
</organism>
<dbReference type="Pfam" id="PF02265">
    <property type="entry name" value="S1-P1_nuclease"/>
    <property type="match status" value="1"/>
</dbReference>
<keyword evidence="6" id="KW-0325">Glycoprotein</keyword>
<protein>
    <submittedName>
        <fullName evidence="8">S1/P1 nuclease</fullName>
    </submittedName>
</protein>
<evidence type="ECO:0000256" key="1">
    <source>
        <dbReference type="ARBA" id="ARBA00022722"/>
    </source>
</evidence>
<gene>
    <name evidence="8" type="ORF">E0W69_002080</name>
</gene>
<keyword evidence="7" id="KW-0732">Signal</keyword>
<dbReference type="PANTHER" id="PTHR33146">
    <property type="entry name" value="ENDONUCLEASE 4"/>
    <property type="match status" value="1"/>
</dbReference>
<dbReference type="CDD" id="cd11010">
    <property type="entry name" value="S1-P1_nuclease"/>
    <property type="match status" value="1"/>
</dbReference>
<evidence type="ECO:0000256" key="4">
    <source>
        <dbReference type="ARBA" id="ARBA00022801"/>
    </source>
</evidence>
<dbReference type="AlphaFoldDB" id="A0A5P2G101"/>
<dbReference type="OrthoDB" id="267579at2"/>
<dbReference type="Gene3D" id="1.10.575.10">
    <property type="entry name" value="P1 Nuclease"/>
    <property type="match status" value="1"/>
</dbReference>
<dbReference type="GO" id="GO:0003676">
    <property type="term" value="F:nucleic acid binding"/>
    <property type="evidence" value="ECO:0007669"/>
    <property type="project" value="InterPro"/>
</dbReference>
<dbReference type="KEGG" id="arac:E0W69_002080"/>
<dbReference type="PANTHER" id="PTHR33146:SF26">
    <property type="entry name" value="ENDONUCLEASE 4"/>
    <property type="match status" value="1"/>
</dbReference>
<proteinExistence type="predicted"/>
<dbReference type="GO" id="GO:0004519">
    <property type="term" value="F:endonuclease activity"/>
    <property type="evidence" value="ECO:0007669"/>
    <property type="project" value="UniProtKB-KW"/>
</dbReference>
<dbReference type="GO" id="GO:0046872">
    <property type="term" value="F:metal ion binding"/>
    <property type="evidence" value="ECO:0007669"/>
    <property type="project" value="UniProtKB-KW"/>
</dbReference>
<evidence type="ECO:0000313" key="9">
    <source>
        <dbReference type="Proteomes" id="UP000292424"/>
    </source>
</evidence>
<evidence type="ECO:0000256" key="6">
    <source>
        <dbReference type="ARBA" id="ARBA00023180"/>
    </source>
</evidence>
<keyword evidence="1" id="KW-0540">Nuclease</keyword>
<evidence type="ECO:0000256" key="5">
    <source>
        <dbReference type="ARBA" id="ARBA00023157"/>
    </source>
</evidence>
<keyword evidence="5" id="KW-1015">Disulfide bond</keyword>
<dbReference type="RefSeq" id="WP_131328377.1">
    <property type="nucleotide sequence ID" value="NZ_CP044016.1"/>
</dbReference>
<dbReference type="InterPro" id="IPR003154">
    <property type="entry name" value="S1/P1nuclease"/>
</dbReference>
<dbReference type="SUPFAM" id="SSF48537">
    <property type="entry name" value="Phospholipase C/P1 nuclease"/>
    <property type="match status" value="1"/>
</dbReference>
<name>A0A5P2G101_9BACT</name>
<sequence length="263" mass="29921">MFKKLGLAVVAALLLKANAVMAYGTIGHRVVAEIAQRHLSRHAKKELKKLIGEEPLAYWANWPDFIKSDTTGKWKSSSRWHYVDLPGNLDKTDFISQLKSLKGENLYTQMSAMEAQLKDKSLPKEQREIALRFLIHLVGDLHQPLHVGRDEDQGGNKIKVTWFGKPTNAHSVWDEALVDFQQYSYTEYATVLDVVNKDTAKTWVDEPVEDWFYESHVLADKVYANTPENAKLSFGYNYLFVGDLNTELAKGGLRLAKILNEIL</sequence>
<keyword evidence="4" id="KW-0378">Hydrolase</keyword>
<evidence type="ECO:0000256" key="7">
    <source>
        <dbReference type="SAM" id="SignalP"/>
    </source>
</evidence>
<feature type="signal peptide" evidence="7">
    <location>
        <begin position="1"/>
        <end position="22"/>
    </location>
</feature>
<reference evidence="8 9" key="1">
    <citation type="submission" date="2019-09" db="EMBL/GenBank/DDBJ databases">
        <title>Complete genome sequence of Arachidicoccus sp. B3-10 isolated from apple orchard soil.</title>
        <authorList>
            <person name="Kim H.S."/>
            <person name="Han K.-I."/>
            <person name="Suh M.K."/>
            <person name="Lee K.C."/>
            <person name="Eom M.K."/>
            <person name="Kim J.-S."/>
            <person name="Kang S.W."/>
            <person name="Sin Y."/>
            <person name="Lee J.-S."/>
        </authorList>
    </citation>
    <scope>NUCLEOTIDE SEQUENCE [LARGE SCALE GENOMIC DNA]</scope>
    <source>
        <strain evidence="8 9">B3-10</strain>
    </source>
</reference>
<dbReference type="EMBL" id="CP044016">
    <property type="protein sequence ID" value="QES87500.1"/>
    <property type="molecule type" value="Genomic_DNA"/>
</dbReference>
<evidence type="ECO:0000313" key="8">
    <source>
        <dbReference type="EMBL" id="QES87500.1"/>
    </source>
</evidence>
<dbReference type="InterPro" id="IPR008947">
    <property type="entry name" value="PLipase_C/P1_nuclease_dom_sf"/>
</dbReference>
<accession>A0A5P2G101</accession>
<evidence type="ECO:0000256" key="2">
    <source>
        <dbReference type="ARBA" id="ARBA00022723"/>
    </source>
</evidence>
<keyword evidence="9" id="KW-1185">Reference proteome</keyword>
<keyword evidence="2" id="KW-0479">Metal-binding</keyword>
<evidence type="ECO:0000256" key="3">
    <source>
        <dbReference type="ARBA" id="ARBA00022759"/>
    </source>
</evidence>